<dbReference type="EMBL" id="CAXKWB010051080">
    <property type="protein sequence ID" value="CAL4170841.1"/>
    <property type="molecule type" value="Genomic_DNA"/>
</dbReference>
<dbReference type="Pfam" id="PF03567">
    <property type="entry name" value="Sulfotransfer_2"/>
    <property type="match status" value="1"/>
</dbReference>
<keyword evidence="4 9" id="KW-0812">Transmembrane</keyword>
<evidence type="ECO:0000256" key="4">
    <source>
        <dbReference type="ARBA" id="ARBA00022692"/>
    </source>
</evidence>
<evidence type="ECO:0000256" key="10">
    <source>
        <dbReference type="SAM" id="MobiDB-lite"/>
    </source>
</evidence>
<organism evidence="11 12">
    <name type="scientific">Meganyctiphanes norvegica</name>
    <name type="common">Northern krill</name>
    <name type="synonym">Thysanopoda norvegica</name>
    <dbReference type="NCBI Taxonomy" id="48144"/>
    <lineage>
        <taxon>Eukaryota</taxon>
        <taxon>Metazoa</taxon>
        <taxon>Ecdysozoa</taxon>
        <taxon>Arthropoda</taxon>
        <taxon>Crustacea</taxon>
        <taxon>Multicrustacea</taxon>
        <taxon>Malacostraca</taxon>
        <taxon>Eumalacostraca</taxon>
        <taxon>Eucarida</taxon>
        <taxon>Euphausiacea</taxon>
        <taxon>Euphausiidae</taxon>
        <taxon>Meganyctiphanes</taxon>
    </lineage>
</organism>
<proteinExistence type="inferred from homology"/>
<evidence type="ECO:0000256" key="9">
    <source>
        <dbReference type="RuleBase" id="RU364020"/>
    </source>
</evidence>
<dbReference type="InterPro" id="IPR018011">
    <property type="entry name" value="Carb_sulfotrans_8-10"/>
</dbReference>
<evidence type="ECO:0000256" key="5">
    <source>
        <dbReference type="ARBA" id="ARBA00022989"/>
    </source>
</evidence>
<protein>
    <recommendedName>
        <fullName evidence="9">Carbohydrate sulfotransferase</fullName>
        <ecNumber evidence="9">2.8.2.-</ecNumber>
    </recommendedName>
</protein>
<evidence type="ECO:0000256" key="1">
    <source>
        <dbReference type="ARBA" id="ARBA00004323"/>
    </source>
</evidence>
<evidence type="ECO:0000313" key="11">
    <source>
        <dbReference type="EMBL" id="CAL4170841.1"/>
    </source>
</evidence>
<dbReference type="GO" id="GO:0000139">
    <property type="term" value="C:Golgi membrane"/>
    <property type="evidence" value="ECO:0007669"/>
    <property type="project" value="UniProtKB-SubCell"/>
</dbReference>
<evidence type="ECO:0000313" key="12">
    <source>
        <dbReference type="Proteomes" id="UP001497623"/>
    </source>
</evidence>
<comment type="caution">
    <text evidence="11">The sequence shown here is derived from an EMBL/GenBank/DDBJ whole genome shotgun (WGS) entry which is preliminary data.</text>
</comment>
<feature type="region of interest" description="Disordered" evidence="10">
    <location>
        <begin position="415"/>
        <end position="437"/>
    </location>
</feature>
<accession>A0AAV2SAZ3</accession>
<reference evidence="11 12" key="1">
    <citation type="submission" date="2024-05" db="EMBL/GenBank/DDBJ databases">
        <authorList>
            <person name="Wallberg A."/>
        </authorList>
    </citation>
    <scope>NUCLEOTIDE SEQUENCE [LARGE SCALE GENOMIC DNA]</scope>
</reference>
<dbReference type="GO" id="GO:0016051">
    <property type="term" value="P:carbohydrate biosynthetic process"/>
    <property type="evidence" value="ECO:0007669"/>
    <property type="project" value="InterPro"/>
</dbReference>
<dbReference type="EC" id="2.8.2.-" evidence="9"/>
<comment type="subcellular location">
    <subcellularLocation>
        <location evidence="1 9">Golgi apparatus membrane</location>
        <topology evidence="1 9">Single-pass type II membrane protein</topology>
    </subcellularLocation>
</comment>
<dbReference type="PANTHER" id="PTHR12137:SF54">
    <property type="entry name" value="CARBOHYDRATE SULFOTRANSFERASE"/>
    <property type="match status" value="1"/>
</dbReference>
<name>A0AAV2SAZ3_MEGNR</name>
<feature type="compositionally biased region" description="Polar residues" evidence="10">
    <location>
        <begin position="424"/>
        <end position="437"/>
    </location>
</feature>
<dbReference type="Proteomes" id="UP001497623">
    <property type="component" value="Unassembled WGS sequence"/>
</dbReference>
<sequence length="477" mass="54724">MVICNENHKIQGLMMMYIRVYIWRALPLGLAILVFLAWVIYIDSPTDHTTPVLSLTPVIYITHSLKFIQTEEQSNRSFLDFGENTEDYDIVGDSNLIYSPLENGIEITNTLDIHKENIMYNKTYYPIQDRLKTAKIMNIQHKNITSYLIANISFIKDILPNSLQNDNSTSSQNVTSGNASGFDKLNFASTWTQVLEHRQQRVVEVCRQHKRQLKRIWGYGNLLYDTKHHLAYCRTAKAGTTWWLGSLLRWAGVSTAGLTPDTIHQISNQVFPPLDAKNIKVQMNANMFIFLAVRHPFTRLVSAYRDKIFSGYRKDLYSQMINAYGKNDTKQGSISGVADPSEDNSNVPTFREFALFAAQQVNHCAMVPNSACMLDIDVHWRPSHDRCAPCNVHYDAILKLETFDSDERYIKMITGMPSNKDDGNSSVQNSQSFKTGHSTEDLTTQYFRGLTPDEVNRVVQAYHYDFLLFGYDPHLYY</sequence>
<gene>
    <name evidence="11" type="ORF">MNOR_LOCUS34046</name>
</gene>
<evidence type="ECO:0000256" key="8">
    <source>
        <dbReference type="ARBA" id="ARBA00023180"/>
    </source>
</evidence>
<dbReference type="GO" id="GO:0008146">
    <property type="term" value="F:sulfotransferase activity"/>
    <property type="evidence" value="ECO:0007669"/>
    <property type="project" value="InterPro"/>
</dbReference>
<dbReference type="PANTHER" id="PTHR12137">
    <property type="entry name" value="CARBOHYDRATE SULFOTRANSFERASE"/>
    <property type="match status" value="1"/>
</dbReference>
<keyword evidence="6 9" id="KW-0333">Golgi apparatus</keyword>
<keyword evidence="3 9" id="KW-0808">Transferase</keyword>
<keyword evidence="7 9" id="KW-0472">Membrane</keyword>
<keyword evidence="9" id="KW-0735">Signal-anchor</keyword>
<evidence type="ECO:0000256" key="6">
    <source>
        <dbReference type="ARBA" id="ARBA00023034"/>
    </source>
</evidence>
<evidence type="ECO:0000256" key="3">
    <source>
        <dbReference type="ARBA" id="ARBA00022679"/>
    </source>
</evidence>
<dbReference type="AlphaFoldDB" id="A0AAV2SAZ3"/>
<evidence type="ECO:0000256" key="2">
    <source>
        <dbReference type="ARBA" id="ARBA00006339"/>
    </source>
</evidence>
<keyword evidence="5 9" id="KW-1133">Transmembrane helix</keyword>
<keyword evidence="12" id="KW-1185">Reference proteome</keyword>
<evidence type="ECO:0000256" key="7">
    <source>
        <dbReference type="ARBA" id="ARBA00023136"/>
    </source>
</evidence>
<feature type="transmembrane region" description="Helical" evidence="9">
    <location>
        <begin position="21"/>
        <end position="41"/>
    </location>
</feature>
<keyword evidence="9" id="KW-0119">Carbohydrate metabolism</keyword>
<dbReference type="InterPro" id="IPR005331">
    <property type="entry name" value="Sulfotransferase"/>
</dbReference>
<comment type="similarity">
    <text evidence="2 9">Belongs to the sulfotransferase 2 family.</text>
</comment>
<keyword evidence="8 9" id="KW-0325">Glycoprotein</keyword>